<dbReference type="Proteomes" id="UP001249394">
    <property type="component" value="Chromosome"/>
</dbReference>
<gene>
    <name evidence="3" type="ORF">RI060_06170</name>
</gene>
<sequence>MRATCTGAPGRPLARRRGRGEPTGRLTPSHGDFFLIGIWARFAGAVLLLASVLARRPLAGVLWNSTTGRGTAWRDDKRSRLYYDVANLTLAAIFTPTRKSETNPVSPTPTPFTYRNAYAHRRGRQTAGFRR</sequence>
<name>A0ABY9UM89_STRVL</name>
<organism evidence="3 4">
    <name type="scientific">Streptomyces violaceus</name>
    <name type="common">Streptomyces venezuelae</name>
    <dbReference type="NCBI Taxonomy" id="1936"/>
    <lineage>
        <taxon>Bacteria</taxon>
        <taxon>Bacillati</taxon>
        <taxon>Actinomycetota</taxon>
        <taxon>Actinomycetes</taxon>
        <taxon>Kitasatosporales</taxon>
        <taxon>Streptomycetaceae</taxon>
        <taxon>Streptomyces</taxon>
    </lineage>
</organism>
<protein>
    <submittedName>
        <fullName evidence="3">DUF3159 domain-containing protein</fullName>
    </submittedName>
</protein>
<feature type="region of interest" description="Disordered" evidence="1">
    <location>
        <begin position="1"/>
        <end position="25"/>
    </location>
</feature>
<keyword evidence="2" id="KW-0812">Transmembrane</keyword>
<dbReference type="Pfam" id="PF11361">
    <property type="entry name" value="DUF3159"/>
    <property type="match status" value="1"/>
</dbReference>
<keyword evidence="2" id="KW-1133">Transmembrane helix</keyword>
<dbReference type="EMBL" id="CP134213">
    <property type="protein sequence ID" value="WND23693.1"/>
    <property type="molecule type" value="Genomic_DNA"/>
</dbReference>
<reference evidence="3 4" key="1">
    <citation type="submission" date="2023-09" db="EMBL/GenBank/DDBJ databases">
        <title>The genome sequence of Streptomyces anthocyanicus.</title>
        <authorList>
            <person name="Mo P."/>
        </authorList>
    </citation>
    <scope>NUCLEOTIDE SEQUENCE [LARGE SCALE GENOMIC DNA]</scope>
    <source>
        <strain evidence="3 4">JCM 4387</strain>
    </source>
</reference>
<proteinExistence type="predicted"/>
<keyword evidence="2" id="KW-0472">Membrane</keyword>
<evidence type="ECO:0000256" key="2">
    <source>
        <dbReference type="SAM" id="Phobius"/>
    </source>
</evidence>
<evidence type="ECO:0000256" key="1">
    <source>
        <dbReference type="SAM" id="MobiDB-lite"/>
    </source>
</evidence>
<dbReference type="InterPro" id="IPR016566">
    <property type="entry name" value="UCP010219"/>
</dbReference>
<evidence type="ECO:0000313" key="3">
    <source>
        <dbReference type="EMBL" id="WND23693.1"/>
    </source>
</evidence>
<feature type="transmembrane region" description="Helical" evidence="2">
    <location>
        <begin position="33"/>
        <end position="54"/>
    </location>
</feature>
<evidence type="ECO:0000313" key="4">
    <source>
        <dbReference type="Proteomes" id="UP001249394"/>
    </source>
</evidence>
<accession>A0ABY9UM89</accession>
<keyword evidence="4" id="KW-1185">Reference proteome</keyword>